<dbReference type="InterPro" id="IPR047120">
    <property type="entry name" value="Pk/Esn/Tes"/>
</dbReference>
<dbReference type="Pfam" id="PF00412">
    <property type="entry name" value="LIM"/>
    <property type="match status" value="3"/>
</dbReference>
<dbReference type="PANTHER" id="PTHR24211">
    <property type="entry name" value="LIM DOMAIN-CONTAINING PROTEIN"/>
    <property type="match status" value="1"/>
</dbReference>
<comment type="caution">
    <text evidence="9">The sequence shown here is derived from an EMBL/GenBank/DDBJ whole genome shotgun (WGS) entry which is preliminary data.</text>
</comment>
<dbReference type="InterPro" id="IPR001781">
    <property type="entry name" value="Znf_LIM"/>
</dbReference>
<dbReference type="Proteomes" id="UP000663891">
    <property type="component" value="Unassembled WGS sequence"/>
</dbReference>
<feature type="compositionally biased region" description="Low complexity" evidence="6">
    <location>
        <begin position="608"/>
        <end position="617"/>
    </location>
</feature>
<feature type="compositionally biased region" description="Polar residues" evidence="6">
    <location>
        <begin position="557"/>
        <end position="576"/>
    </location>
</feature>
<feature type="compositionally biased region" description="Basic and acidic residues" evidence="6">
    <location>
        <begin position="583"/>
        <end position="593"/>
    </location>
</feature>
<dbReference type="OrthoDB" id="10069167at2759"/>
<feature type="region of interest" description="Disordered" evidence="6">
    <location>
        <begin position="352"/>
        <end position="375"/>
    </location>
</feature>
<feature type="compositionally biased region" description="Basic residues" evidence="6">
    <location>
        <begin position="686"/>
        <end position="695"/>
    </location>
</feature>
<feature type="domain" description="PET" evidence="8">
    <location>
        <begin position="18"/>
        <end position="126"/>
    </location>
</feature>
<evidence type="ECO:0000256" key="5">
    <source>
        <dbReference type="PROSITE-ProRule" id="PRU00125"/>
    </source>
</evidence>
<feature type="region of interest" description="Disordered" evidence="6">
    <location>
        <begin position="676"/>
        <end position="695"/>
    </location>
</feature>
<evidence type="ECO:0000259" key="7">
    <source>
        <dbReference type="PROSITE" id="PS50023"/>
    </source>
</evidence>
<gene>
    <name evidence="9" type="ORF">VCS650_LOCUS4657</name>
</gene>
<dbReference type="PROSITE" id="PS00478">
    <property type="entry name" value="LIM_DOMAIN_1"/>
    <property type="match status" value="1"/>
</dbReference>
<dbReference type="EMBL" id="CAJNON010000026">
    <property type="protein sequence ID" value="CAF0813077.1"/>
    <property type="molecule type" value="Genomic_DNA"/>
</dbReference>
<dbReference type="PANTHER" id="PTHR24211:SF20">
    <property type="entry name" value="PROTEIN ESPINAS-RELATED"/>
    <property type="match status" value="1"/>
</dbReference>
<keyword evidence="4 5" id="KW-0440">LIM domain</keyword>
<feature type="region of interest" description="Disordered" evidence="6">
    <location>
        <begin position="1"/>
        <end position="30"/>
    </location>
</feature>
<evidence type="ECO:0000313" key="9">
    <source>
        <dbReference type="EMBL" id="CAF0813077.1"/>
    </source>
</evidence>
<evidence type="ECO:0000256" key="3">
    <source>
        <dbReference type="ARBA" id="ARBA00022833"/>
    </source>
</evidence>
<dbReference type="Pfam" id="PF06297">
    <property type="entry name" value="PET"/>
    <property type="match status" value="1"/>
</dbReference>
<evidence type="ECO:0000256" key="4">
    <source>
        <dbReference type="ARBA" id="ARBA00023038"/>
    </source>
</evidence>
<feature type="region of interest" description="Disordered" evidence="6">
    <location>
        <begin position="551"/>
        <end position="624"/>
    </location>
</feature>
<feature type="domain" description="LIM zinc-binding" evidence="7">
    <location>
        <begin position="193"/>
        <end position="253"/>
    </location>
</feature>
<dbReference type="InterPro" id="IPR033723">
    <property type="entry name" value="PET_prickle"/>
</dbReference>
<dbReference type="InterPro" id="IPR033726">
    <property type="entry name" value="LIM2_prickle"/>
</dbReference>
<evidence type="ECO:0000259" key="8">
    <source>
        <dbReference type="PROSITE" id="PS51303"/>
    </source>
</evidence>
<reference evidence="9" key="1">
    <citation type="submission" date="2021-02" db="EMBL/GenBank/DDBJ databases">
        <authorList>
            <person name="Nowell W R."/>
        </authorList>
    </citation>
    <scope>NUCLEOTIDE SEQUENCE</scope>
</reference>
<feature type="compositionally biased region" description="Low complexity" evidence="6">
    <location>
        <begin position="1"/>
        <end position="20"/>
    </location>
</feature>
<name>A0A813TRD1_9BILA</name>
<proteinExistence type="predicted"/>
<dbReference type="InterPro" id="IPR010442">
    <property type="entry name" value="PET_domain"/>
</dbReference>
<evidence type="ECO:0000256" key="6">
    <source>
        <dbReference type="SAM" id="MobiDB-lite"/>
    </source>
</evidence>
<dbReference type="PROSITE" id="PS51303">
    <property type="entry name" value="PET"/>
    <property type="match status" value="1"/>
</dbReference>
<dbReference type="SMART" id="SM00132">
    <property type="entry name" value="LIM"/>
    <property type="match status" value="3"/>
</dbReference>
<sequence>MIPQQPQHQQQQQQQQQQQHSRSSTSDDDSGCALEEYAWCPAGLKAEQVRQFFKCFPEDKVPFLNSIGEKYRMKMLEKQLPPHDSDPKYCRSLSEDEKNELRIFNDQQRHNALARGVAKQLPLTQSPIPCRGCQKSIDSGSVCIYAERANRTGFWHPQCFTCTQCKEFLVNLIYFSKDGLLYCGRHHAELYKPRCTACDEIIFSDECTEAEGYSWHMDHFCCSNCKKRLGGERYVMRQSQPFCLNCFETMYAEYCDTCGERIETDQAQMAHESQHWHATDACFYCYTCRVPLLNRAFFPRYGALFCSNECALQRNNRFNHTKLIQQQKYDKSPDLIPTSHKHTNQHVRIVPGRSKHFVPPPPPPILQQQPQPQLSNFRSLSSRPKEQAGYISDGANVSKYNKRDFNNGYLSDGNGARRYKNNCQQNEPKLDHNKDKPQVFLQIQSSPESILKTRHQKMYVSRSRSREPIQLYNDLNLEQLDRHGATLEIARCSTAKTSRSSLPDLSTKLSRINSNKPNYSIISQEAHIDCEQPRNRYKNLDSNDVMYPISRPKSVAYPTNSTQFPRSRSLNGSGRFTKQHHVRFVDDEKETSHKHSPLPTYRSNKTRLSSSSSSSSSDSDEDDEDLDSIYRQYDIHGNRIKRPTNFGTKISYVDEHGHGKKSFNSTLMKKTEILNKKDKKMNGGGGRKRKDCIIS</sequence>
<organism evidence="9 10">
    <name type="scientific">Adineta steineri</name>
    <dbReference type="NCBI Taxonomy" id="433720"/>
    <lineage>
        <taxon>Eukaryota</taxon>
        <taxon>Metazoa</taxon>
        <taxon>Spiralia</taxon>
        <taxon>Gnathifera</taxon>
        <taxon>Rotifera</taxon>
        <taxon>Eurotatoria</taxon>
        <taxon>Bdelloidea</taxon>
        <taxon>Adinetida</taxon>
        <taxon>Adinetidae</taxon>
        <taxon>Adineta</taxon>
    </lineage>
</organism>
<dbReference type="CDD" id="cd09827">
    <property type="entry name" value="PET_Prickle"/>
    <property type="match status" value="1"/>
</dbReference>
<dbReference type="PROSITE" id="PS50023">
    <property type="entry name" value="LIM_DOMAIN_2"/>
    <property type="match status" value="2"/>
</dbReference>
<feature type="domain" description="LIM zinc-binding" evidence="7">
    <location>
        <begin position="128"/>
        <end position="192"/>
    </location>
</feature>
<dbReference type="SUPFAM" id="SSF57716">
    <property type="entry name" value="Glucocorticoid receptor-like (DNA-binding domain)"/>
    <property type="match status" value="2"/>
</dbReference>
<dbReference type="CDD" id="cd09418">
    <property type="entry name" value="LIM2_Prickle"/>
    <property type="match status" value="1"/>
</dbReference>
<keyword evidence="1 5" id="KW-0479">Metal-binding</keyword>
<dbReference type="CDD" id="cd09340">
    <property type="entry name" value="LIM1_Testin_like"/>
    <property type="match status" value="1"/>
</dbReference>
<evidence type="ECO:0000313" key="10">
    <source>
        <dbReference type="Proteomes" id="UP000663891"/>
    </source>
</evidence>
<protein>
    <submittedName>
        <fullName evidence="9">Uncharacterized protein</fullName>
    </submittedName>
</protein>
<dbReference type="Gene3D" id="2.10.110.10">
    <property type="entry name" value="Cysteine Rich Protein"/>
    <property type="match status" value="3"/>
</dbReference>
<evidence type="ECO:0000256" key="2">
    <source>
        <dbReference type="ARBA" id="ARBA00022737"/>
    </source>
</evidence>
<dbReference type="FunFam" id="2.10.110.10:FF:000005">
    <property type="entry name" value="Testin isoform 1"/>
    <property type="match status" value="1"/>
</dbReference>
<keyword evidence="2" id="KW-0677">Repeat</keyword>
<evidence type="ECO:0000256" key="1">
    <source>
        <dbReference type="ARBA" id="ARBA00022723"/>
    </source>
</evidence>
<dbReference type="GO" id="GO:0008270">
    <property type="term" value="F:zinc ion binding"/>
    <property type="evidence" value="ECO:0007669"/>
    <property type="project" value="InterPro"/>
</dbReference>
<accession>A0A813TRD1</accession>
<dbReference type="AlphaFoldDB" id="A0A813TRD1"/>
<keyword evidence="3 5" id="KW-0862">Zinc</keyword>